<evidence type="ECO:0000256" key="1">
    <source>
        <dbReference type="SAM" id="MobiDB-lite"/>
    </source>
</evidence>
<dbReference type="EMBL" id="CAUYUJ010002588">
    <property type="protein sequence ID" value="CAK0801456.1"/>
    <property type="molecule type" value="Genomic_DNA"/>
</dbReference>
<accession>A0ABN9QDU5</accession>
<proteinExistence type="predicted"/>
<keyword evidence="3" id="KW-1185">Reference proteome</keyword>
<gene>
    <name evidence="2" type="ORF">PCOR1329_LOCUS9322</name>
</gene>
<protein>
    <recommendedName>
        <fullName evidence="4">EF-hand domain-containing protein</fullName>
    </recommendedName>
</protein>
<feature type="non-terminal residue" evidence="2">
    <location>
        <position position="185"/>
    </location>
</feature>
<sequence length="185" mass="21500">MRGCLARPRAAWPGCSRTCSSASRGLSDCGARQRRRRSGRGSSRWTRIATIASRLGLPGLCGADELLVVYRVLYARWRMPWQTPVTKAEASKAREEKQKWMAEDALLFHDDNRDGGICYEEFEQTILKFDAVRQRAKDIKDLQRKPQELFKREKYWIRQHMCTDSDCETLKQLDKDYAPIEQRLA</sequence>
<evidence type="ECO:0008006" key="4">
    <source>
        <dbReference type="Google" id="ProtNLM"/>
    </source>
</evidence>
<reference evidence="2" key="1">
    <citation type="submission" date="2023-10" db="EMBL/GenBank/DDBJ databases">
        <authorList>
            <person name="Chen Y."/>
            <person name="Shah S."/>
            <person name="Dougan E. K."/>
            <person name="Thang M."/>
            <person name="Chan C."/>
        </authorList>
    </citation>
    <scope>NUCLEOTIDE SEQUENCE [LARGE SCALE GENOMIC DNA]</scope>
</reference>
<comment type="caution">
    <text evidence="2">The sequence shown here is derived from an EMBL/GenBank/DDBJ whole genome shotgun (WGS) entry which is preliminary data.</text>
</comment>
<evidence type="ECO:0000313" key="2">
    <source>
        <dbReference type="EMBL" id="CAK0801456.1"/>
    </source>
</evidence>
<name>A0ABN9QDU5_9DINO</name>
<feature type="region of interest" description="Disordered" evidence="1">
    <location>
        <begin position="21"/>
        <end position="41"/>
    </location>
</feature>
<evidence type="ECO:0000313" key="3">
    <source>
        <dbReference type="Proteomes" id="UP001189429"/>
    </source>
</evidence>
<organism evidence="2 3">
    <name type="scientific">Prorocentrum cordatum</name>
    <dbReference type="NCBI Taxonomy" id="2364126"/>
    <lineage>
        <taxon>Eukaryota</taxon>
        <taxon>Sar</taxon>
        <taxon>Alveolata</taxon>
        <taxon>Dinophyceae</taxon>
        <taxon>Prorocentrales</taxon>
        <taxon>Prorocentraceae</taxon>
        <taxon>Prorocentrum</taxon>
    </lineage>
</organism>
<dbReference type="Proteomes" id="UP001189429">
    <property type="component" value="Unassembled WGS sequence"/>
</dbReference>